<reference evidence="1" key="1">
    <citation type="submission" date="2019-12" db="EMBL/GenBank/DDBJ databases">
        <authorList>
            <person name="Scholz U."/>
            <person name="Mascher M."/>
            <person name="Fiebig A."/>
        </authorList>
    </citation>
    <scope>NUCLEOTIDE SEQUENCE</scope>
</reference>
<dbReference type="Proteomes" id="UP000663760">
    <property type="component" value="Chromosome 9"/>
</dbReference>
<protein>
    <submittedName>
        <fullName evidence="1">Uncharacterized protein</fullName>
    </submittedName>
</protein>
<accession>A0A7I8J5U9</accession>
<keyword evidence="3" id="KW-1185">Reference proteome</keyword>
<dbReference type="EMBL" id="LR743596">
    <property type="protein sequence ID" value="CAA2626140.1"/>
    <property type="molecule type" value="Genomic_DNA"/>
</dbReference>
<dbReference type="EMBL" id="LR746272">
    <property type="protein sequence ID" value="CAA7402199.1"/>
    <property type="molecule type" value="Genomic_DNA"/>
</dbReference>
<sequence>MMTHFTLVCHSLATSRWPTDCGVRSVVDKSLLS</sequence>
<name>A0A7I8J5U9_SPIIN</name>
<proteinExistence type="predicted"/>
<dbReference type="AlphaFoldDB" id="A0A7I8J5U9"/>
<evidence type="ECO:0000313" key="1">
    <source>
        <dbReference type="EMBL" id="CAA2626140.1"/>
    </source>
</evidence>
<organism evidence="1">
    <name type="scientific">Spirodela intermedia</name>
    <name type="common">Intermediate duckweed</name>
    <dbReference type="NCBI Taxonomy" id="51605"/>
    <lineage>
        <taxon>Eukaryota</taxon>
        <taxon>Viridiplantae</taxon>
        <taxon>Streptophyta</taxon>
        <taxon>Embryophyta</taxon>
        <taxon>Tracheophyta</taxon>
        <taxon>Spermatophyta</taxon>
        <taxon>Magnoliopsida</taxon>
        <taxon>Liliopsida</taxon>
        <taxon>Araceae</taxon>
        <taxon>Lemnoideae</taxon>
        <taxon>Spirodela</taxon>
    </lineage>
</organism>
<evidence type="ECO:0000313" key="2">
    <source>
        <dbReference type="EMBL" id="CAA7402199.1"/>
    </source>
</evidence>
<evidence type="ECO:0000313" key="3">
    <source>
        <dbReference type="Proteomes" id="UP000663760"/>
    </source>
</evidence>
<gene>
    <name evidence="1" type="ORF">SI7747_09011850</name>
    <name evidence="2" type="ORF">SI8410_09012877</name>
</gene>